<proteinExistence type="predicted"/>
<dbReference type="AlphaFoldDB" id="A0A5N6U8N0"/>
<accession>A0A5N6U8N0</accession>
<evidence type="ECO:0000256" key="1">
    <source>
        <dbReference type="SAM" id="MobiDB-lite"/>
    </source>
</evidence>
<feature type="chain" id="PRO_5024973704" description="Hydrophobic surface binding protein A-domain-containing protein" evidence="2">
    <location>
        <begin position="22"/>
        <end position="193"/>
    </location>
</feature>
<keyword evidence="2" id="KW-0732">Signal</keyword>
<reference evidence="3 4" key="1">
    <citation type="submission" date="2019-04" db="EMBL/GenBank/DDBJ databases">
        <title>Friends and foes A comparative genomics study of 23 Aspergillus species from section Flavi.</title>
        <authorList>
            <consortium name="DOE Joint Genome Institute"/>
            <person name="Kjaerbolling I."/>
            <person name="Vesth T."/>
            <person name="Frisvad J.C."/>
            <person name="Nybo J.L."/>
            <person name="Theobald S."/>
            <person name="Kildgaard S."/>
            <person name="Isbrandt T."/>
            <person name="Kuo A."/>
            <person name="Sato A."/>
            <person name="Lyhne E.K."/>
            <person name="Kogle M.E."/>
            <person name="Wiebenga A."/>
            <person name="Kun R.S."/>
            <person name="Lubbers R.J."/>
            <person name="Makela M.R."/>
            <person name="Barry K."/>
            <person name="Chovatia M."/>
            <person name="Clum A."/>
            <person name="Daum C."/>
            <person name="Haridas S."/>
            <person name="He G."/>
            <person name="LaButti K."/>
            <person name="Lipzen A."/>
            <person name="Mondo S."/>
            <person name="Riley R."/>
            <person name="Salamov A."/>
            <person name="Simmons B.A."/>
            <person name="Magnuson J.K."/>
            <person name="Henrissat B."/>
            <person name="Mortensen U.H."/>
            <person name="Larsen T.O."/>
            <person name="Devries R.P."/>
            <person name="Grigoriev I.V."/>
            <person name="Machida M."/>
            <person name="Baker S.E."/>
            <person name="Andersen M.R."/>
        </authorList>
    </citation>
    <scope>NUCLEOTIDE SEQUENCE [LARGE SCALE GENOMIC DNA]</scope>
    <source>
        <strain evidence="3 4">IBT 18842</strain>
    </source>
</reference>
<dbReference type="EMBL" id="ML742025">
    <property type="protein sequence ID" value="KAE8154983.1"/>
    <property type="molecule type" value="Genomic_DNA"/>
</dbReference>
<evidence type="ECO:0008006" key="5">
    <source>
        <dbReference type="Google" id="ProtNLM"/>
    </source>
</evidence>
<evidence type="ECO:0000313" key="4">
    <source>
        <dbReference type="Proteomes" id="UP000325780"/>
    </source>
</evidence>
<dbReference type="OrthoDB" id="4510104at2759"/>
<feature type="region of interest" description="Disordered" evidence="1">
    <location>
        <begin position="115"/>
        <end position="138"/>
    </location>
</feature>
<keyword evidence="4" id="KW-1185">Reference proteome</keyword>
<dbReference type="Proteomes" id="UP000325780">
    <property type="component" value="Unassembled WGS sequence"/>
</dbReference>
<name>A0A5N6U8N0_ASPAV</name>
<sequence>MNRPFVFYLTFLLTIVSLTHAHSLSPSSSLNSCQSLERLNHTVYRVSPILEGLLHLQTDNGKTAGATSNRTVRVTKDLGDVVPRIRSVQYLLGKSNSKISDKLLSCREPSSSAVGVLARSEQSGGEGTGNDDSGDDDEQCTLDKVVDEMLDELTDSVECLLSITSTLLGGVLDLALNLLSGIVQLIGELLDLD</sequence>
<gene>
    <name evidence="3" type="ORF">BDV25DRAFT_64181</name>
</gene>
<evidence type="ECO:0000313" key="3">
    <source>
        <dbReference type="EMBL" id="KAE8154983.1"/>
    </source>
</evidence>
<organism evidence="3 4">
    <name type="scientific">Aspergillus avenaceus</name>
    <dbReference type="NCBI Taxonomy" id="36643"/>
    <lineage>
        <taxon>Eukaryota</taxon>
        <taxon>Fungi</taxon>
        <taxon>Dikarya</taxon>
        <taxon>Ascomycota</taxon>
        <taxon>Pezizomycotina</taxon>
        <taxon>Eurotiomycetes</taxon>
        <taxon>Eurotiomycetidae</taxon>
        <taxon>Eurotiales</taxon>
        <taxon>Aspergillaceae</taxon>
        <taxon>Aspergillus</taxon>
        <taxon>Aspergillus subgen. Circumdati</taxon>
    </lineage>
</organism>
<feature type="signal peptide" evidence="2">
    <location>
        <begin position="1"/>
        <end position="21"/>
    </location>
</feature>
<evidence type="ECO:0000256" key="2">
    <source>
        <dbReference type="SAM" id="SignalP"/>
    </source>
</evidence>
<protein>
    <recommendedName>
        <fullName evidence="5">Hydrophobic surface binding protein A-domain-containing protein</fullName>
    </recommendedName>
</protein>